<dbReference type="InterPro" id="IPR035105">
    <property type="entry name" value="Deoxycytidylate_deaminase_dom"/>
</dbReference>
<dbReference type="InterPro" id="IPR015517">
    <property type="entry name" value="dCMP_deaminase-rel"/>
</dbReference>
<keyword evidence="3" id="KW-0479">Metal-binding</keyword>
<dbReference type="SUPFAM" id="SSF53927">
    <property type="entry name" value="Cytidine deaminase-like"/>
    <property type="match status" value="1"/>
</dbReference>
<dbReference type="CDD" id="cd01286">
    <property type="entry name" value="deoxycytidylate_deaminase"/>
    <property type="match status" value="1"/>
</dbReference>
<evidence type="ECO:0000256" key="1">
    <source>
        <dbReference type="ARBA" id="ARBA00001947"/>
    </source>
</evidence>
<dbReference type="GO" id="GO:0005737">
    <property type="term" value="C:cytoplasm"/>
    <property type="evidence" value="ECO:0007669"/>
    <property type="project" value="TreeGrafter"/>
</dbReference>
<gene>
    <name evidence="10" type="ORF">SteCoe_27373</name>
</gene>
<evidence type="ECO:0000256" key="8">
    <source>
        <dbReference type="ARBA" id="ARBA00041763"/>
    </source>
</evidence>
<dbReference type="InterPro" id="IPR016193">
    <property type="entry name" value="Cytidine_deaminase-like"/>
</dbReference>
<reference evidence="10 11" key="1">
    <citation type="submission" date="2016-11" db="EMBL/GenBank/DDBJ databases">
        <title>The macronuclear genome of Stentor coeruleus: a giant cell with tiny introns.</title>
        <authorList>
            <person name="Slabodnick M."/>
            <person name="Ruby J.G."/>
            <person name="Reiff S.B."/>
            <person name="Swart E.C."/>
            <person name="Gosai S."/>
            <person name="Prabakaran S."/>
            <person name="Witkowska E."/>
            <person name="Larue G.E."/>
            <person name="Fisher S."/>
            <person name="Freeman R.M."/>
            <person name="Gunawardena J."/>
            <person name="Chu W."/>
            <person name="Stover N.A."/>
            <person name="Gregory B.D."/>
            <person name="Nowacki M."/>
            <person name="Derisi J."/>
            <person name="Roy S.W."/>
            <person name="Marshall W.F."/>
            <person name="Sood P."/>
        </authorList>
    </citation>
    <scope>NUCLEOTIDE SEQUENCE [LARGE SCALE GENOMIC DNA]</scope>
    <source>
        <strain evidence="10">WM001</strain>
    </source>
</reference>
<dbReference type="OrthoDB" id="6710946at2759"/>
<comment type="caution">
    <text evidence="10">The sequence shown here is derived from an EMBL/GenBank/DDBJ whole genome shotgun (WGS) entry which is preliminary data.</text>
</comment>
<dbReference type="PANTHER" id="PTHR11086:SF18">
    <property type="entry name" value="DEOXYCYTIDYLATE DEAMINASE"/>
    <property type="match status" value="1"/>
</dbReference>
<feature type="domain" description="CMP/dCMP-type deaminase" evidence="9">
    <location>
        <begin position="185"/>
        <end position="317"/>
    </location>
</feature>
<keyword evidence="11" id="KW-1185">Reference proteome</keyword>
<dbReference type="GO" id="GO:0004132">
    <property type="term" value="F:dCMP deaminase activity"/>
    <property type="evidence" value="ECO:0007669"/>
    <property type="project" value="UniProtKB-EC"/>
</dbReference>
<dbReference type="PROSITE" id="PS00903">
    <property type="entry name" value="CYT_DCMP_DEAMINASES_1"/>
    <property type="match status" value="1"/>
</dbReference>
<evidence type="ECO:0000313" key="10">
    <source>
        <dbReference type="EMBL" id="OMJ73857.1"/>
    </source>
</evidence>
<evidence type="ECO:0000256" key="4">
    <source>
        <dbReference type="ARBA" id="ARBA00022727"/>
    </source>
</evidence>
<evidence type="ECO:0000256" key="5">
    <source>
        <dbReference type="ARBA" id="ARBA00022801"/>
    </source>
</evidence>
<proteinExistence type="inferred from homology"/>
<dbReference type="PANTHER" id="PTHR11086">
    <property type="entry name" value="DEOXYCYTIDYLATE DEAMINASE-RELATED"/>
    <property type="match status" value="1"/>
</dbReference>
<dbReference type="Pfam" id="PF00383">
    <property type="entry name" value="dCMP_cyt_deam_1"/>
    <property type="match status" value="1"/>
</dbReference>
<evidence type="ECO:0000256" key="7">
    <source>
        <dbReference type="ARBA" id="ARBA00038938"/>
    </source>
</evidence>
<dbReference type="EC" id="3.5.4.12" evidence="7"/>
<name>A0A1R2BAS8_9CILI</name>
<keyword evidence="6" id="KW-0862">Zinc</keyword>
<evidence type="ECO:0000256" key="3">
    <source>
        <dbReference type="ARBA" id="ARBA00022723"/>
    </source>
</evidence>
<evidence type="ECO:0000313" key="11">
    <source>
        <dbReference type="Proteomes" id="UP000187209"/>
    </source>
</evidence>
<comment type="similarity">
    <text evidence="2">Belongs to the cytidine and deoxycytidylate deaminase family.</text>
</comment>
<dbReference type="PROSITE" id="PS51747">
    <property type="entry name" value="CYT_DCMP_DEAMINASES_2"/>
    <property type="match status" value="1"/>
</dbReference>
<dbReference type="Gene3D" id="3.40.50.300">
    <property type="entry name" value="P-loop containing nucleotide triphosphate hydrolases"/>
    <property type="match status" value="1"/>
</dbReference>
<accession>A0A1R2BAS8</accession>
<dbReference type="SUPFAM" id="SSF52540">
    <property type="entry name" value="P-loop containing nucleoside triphosphate hydrolases"/>
    <property type="match status" value="1"/>
</dbReference>
<dbReference type="Proteomes" id="UP000187209">
    <property type="component" value="Unassembled WGS sequence"/>
</dbReference>
<protein>
    <recommendedName>
        <fullName evidence="8">dCMP deaminase</fullName>
        <ecNumber evidence="7">3.5.4.12</ecNumber>
    </recommendedName>
    <alternativeName>
        <fullName evidence="8">dCMP deaminase</fullName>
    </alternativeName>
</protein>
<keyword evidence="4" id="KW-0545">Nucleotide biosynthesis</keyword>
<evidence type="ECO:0000259" key="9">
    <source>
        <dbReference type="PROSITE" id="PS51747"/>
    </source>
</evidence>
<sequence>MIIIGITGTLCSGKKTAAEYLQMCFGFKILDVESEKWDQIGNHSSKIYSEDDYLNEESYREANARIILRSTEENISVNYVIYPITLPEELNVFRTASNFMLIGIDAPTLKRFGHYNVKYIRRKSPLANFLEIDDKINFGLNGYPAHVYECMYSSDKIVVNSGEKDRFFDDLRALEVLNPEHYRPGWDTYFMRIAEMAATRTNCMKRGVGAVVVNNYRVISAGYNGTPAGILNCIDGGCPRCSSQAEQGTMLEDCMCMHGELNAILFAGYENCAGTTLYTTLFPCLLCAKSIVQAGIVRVVYEEEYNHSELSFSLLEQAGIKIDRHSSIVPSQF</sequence>
<dbReference type="AlphaFoldDB" id="A0A1R2BAS8"/>
<dbReference type="InterPro" id="IPR002125">
    <property type="entry name" value="CMP_dCMP_dom"/>
</dbReference>
<dbReference type="EMBL" id="MPUH01000791">
    <property type="protein sequence ID" value="OMJ73857.1"/>
    <property type="molecule type" value="Genomic_DNA"/>
</dbReference>
<evidence type="ECO:0000256" key="6">
    <source>
        <dbReference type="ARBA" id="ARBA00022833"/>
    </source>
</evidence>
<dbReference type="GO" id="GO:0008270">
    <property type="term" value="F:zinc ion binding"/>
    <property type="evidence" value="ECO:0007669"/>
    <property type="project" value="InterPro"/>
</dbReference>
<dbReference type="InterPro" id="IPR016192">
    <property type="entry name" value="APOBEC/CMP_deaminase_Zn-bd"/>
</dbReference>
<comment type="cofactor">
    <cofactor evidence="1">
        <name>Zn(2+)</name>
        <dbReference type="ChEBI" id="CHEBI:29105"/>
    </cofactor>
</comment>
<keyword evidence="5" id="KW-0378">Hydrolase</keyword>
<dbReference type="Gene3D" id="3.40.140.10">
    <property type="entry name" value="Cytidine Deaminase, domain 2"/>
    <property type="match status" value="1"/>
</dbReference>
<organism evidence="10 11">
    <name type="scientific">Stentor coeruleus</name>
    <dbReference type="NCBI Taxonomy" id="5963"/>
    <lineage>
        <taxon>Eukaryota</taxon>
        <taxon>Sar</taxon>
        <taxon>Alveolata</taxon>
        <taxon>Ciliophora</taxon>
        <taxon>Postciliodesmatophora</taxon>
        <taxon>Heterotrichea</taxon>
        <taxon>Heterotrichida</taxon>
        <taxon>Stentoridae</taxon>
        <taxon>Stentor</taxon>
    </lineage>
</organism>
<dbReference type="InterPro" id="IPR027417">
    <property type="entry name" value="P-loop_NTPase"/>
</dbReference>
<evidence type="ECO:0000256" key="2">
    <source>
        <dbReference type="ARBA" id="ARBA00006576"/>
    </source>
</evidence>
<dbReference type="GO" id="GO:0009165">
    <property type="term" value="P:nucleotide biosynthetic process"/>
    <property type="evidence" value="ECO:0007669"/>
    <property type="project" value="UniProtKB-KW"/>
</dbReference>